<dbReference type="Gene3D" id="2.130.10.130">
    <property type="entry name" value="Integrin alpha, N-terminal"/>
    <property type="match status" value="1"/>
</dbReference>
<evidence type="ECO:0000313" key="3">
    <source>
        <dbReference type="EMBL" id="KAH3882509.1"/>
    </source>
</evidence>
<evidence type="ECO:0000313" key="4">
    <source>
        <dbReference type="Proteomes" id="UP000828390"/>
    </source>
</evidence>
<dbReference type="OrthoDB" id="10022113at2759"/>
<reference evidence="3" key="1">
    <citation type="journal article" date="2019" name="bioRxiv">
        <title>The Genome of the Zebra Mussel, Dreissena polymorpha: A Resource for Invasive Species Research.</title>
        <authorList>
            <person name="McCartney M.A."/>
            <person name="Auch B."/>
            <person name="Kono T."/>
            <person name="Mallez S."/>
            <person name="Zhang Y."/>
            <person name="Obille A."/>
            <person name="Becker A."/>
            <person name="Abrahante J.E."/>
            <person name="Garbe J."/>
            <person name="Badalamenti J.P."/>
            <person name="Herman A."/>
            <person name="Mangelson H."/>
            <person name="Liachko I."/>
            <person name="Sullivan S."/>
            <person name="Sone E.D."/>
            <person name="Koren S."/>
            <person name="Silverstein K.A.T."/>
            <person name="Beckman K.B."/>
            <person name="Gohl D.M."/>
        </authorList>
    </citation>
    <scope>NUCLEOTIDE SEQUENCE</scope>
    <source>
        <strain evidence="3">Duluth1</strain>
        <tissue evidence="3">Whole animal</tissue>
    </source>
</reference>
<accession>A0A9D4RVD8</accession>
<keyword evidence="1 2" id="KW-0732">Signal</keyword>
<sequence>MASMVPVFLVFLPIIHSSFGAVSLNLKGSFVVKSPAFSTLYKDTSPQGSKPKYNLIVSTFAGPTIFGPSVDSVQLVRDMGMRMNDISSITPEVITKSVIWPNEISVVPDGIFQEHLLAIPDGFLVPTKTNGAIKLVDVSTPGHSVGPFIVSEQSNGEWFYHRVEWKDMDGDGDQDIVTCRAREPIIPIIFGRKDEELVWLENPSGNYKTTWKTHVLAHGPDVYFRLAQLATGDGAKPCIFTAQFFTESISVYWSTNKNGLFTNATELQSRVIDNSIGRVFDVELADLNNDGRVDLLVTTNGNNGSLLAYEIPDDFRTGRFIKHVIAVGFTPRKPGTGKGAPGSAIAVHAQTNDTNSKPIILLSGDDDGRAYAFEASNVSPTDWNYRKSTFVDAGDGTVGELSAGDVDGDGYSDVFAPSFNENKVYVYSFKTGSGGSTIMG</sequence>
<proteinExistence type="predicted"/>
<dbReference type="AlphaFoldDB" id="A0A9D4RVD8"/>
<dbReference type="PANTHER" id="PTHR35836">
    <property type="entry name" value="VCBS REPEAT-CONTAINING PROTEIN"/>
    <property type="match status" value="1"/>
</dbReference>
<evidence type="ECO:0000256" key="2">
    <source>
        <dbReference type="SAM" id="SignalP"/>
    </source>
</evidence>
<gene>
    <name evidence="3" type="ORF">DPMN_006449</name>
</gene>
<dbReference type="SUPFAM" id="SSF69318">
    <property type="entry name" value="Integrin alpha N-terminal domain"/>
    <property type="match status" value="1"/>
</dbReference>
<dbReference type="Proteomes" id="UP000828390">
    <property type="component" value="Unassembled WGS sequence"/>
</dbReference>
<feature type="chain" id="PRO_5039042724" description="VCBS repeat-containing protein" evidence="2">
    <location>
        <begin position="21"/>
        <end position="440"/>
    </location>
</feature>
<dbReference type="PANTHER" id="PTHR35836:SF1">
    <property type="entry name" value="VCBS REPEAT-CONTAINING PROTEIN"/>
    <property type="match status" value="1"/>
</dbReference>
<evidence type="ECO:0000256" key="1">
    <source>
        <dbReference type="ARBA" id="ARBA00022729"/>
    </source>
</evidence>
<feature type="signal peptide" evidence="2">
    <location>
        <begin position="1"/>
        <end position="20"/>
    </location>
</feature>
<dbReference type="EMBL" id="JAIWYP010000001">
    <property type="protein sequence ID" value="KAH3882509.1"/>
    <property type="molecule type" value="Genomic_DNA"/>
</dbReference>
<dbReference type="InterPro" id="IPR028994">
    <property type="entry name" value="Integrin_alpha_N"/>
</dbReference>
<reference evidence="3" key="2">
    <citation type="submission" date="2020-11" db="EMBL/GenBank/DDBJ databases">
        <authorList>
            <person name="McCartney M.A."/>
            <person name="Auch B."/>
            <person name="Kono T."/>
            <person name="Mallez S."/>
            <person name="Becker A."/>
            <person name="Gohl D.M."/>
            <person name="Silverstein K.A.T."/>
            <person name="Koren S."/>
            <person name="Bechman K.B."/>
            <person name="Herman A."/>
            <person name="Abrahante J.E."/>
            <person name="Garbe J."/>
        </authorList>
    </citation>
    <scope>NUCLEOTIDE SEQUENCE</scope>
    <source>
        <strain evidence="3">Duluth1</strain>
        <tissue evidence="3">Whole animal</tissue>
    </source>
</reference>
<comment type="caution">
    <text evidence="3">The sequence shown here is derived from an EMBL/GenBank/DDBJ whole genome shotgun (WGS) entry which is preliminary data.</text>
</comment>
<evidence type="ECO:0008006" key="5">
    <source>
        <dbReference type="Google" id="ProtNLM"/>
    </source>
</evidence>
<dbReference type="Pfam" id="PF13517">
    <property type="entry name" value="FG-GAP_3"/>
    <property type="match status" value="1"/>
</dbReference>
<organism evidence="3 4">
    <name type="scientific">Dreissena polymorpha</name>
    <name type="common">Zebra mussel</name>
    <name type="synonym">Mytilus polymorpha</name>
    <dbReference type="NCBI Taxonomy" id="45954"/>
    <lineage>
        <taxon>Eukaryota</taxon>
        <taxon>Metazoa</taxon>
        <taxon>Spiralia</taxon>
        <taxon>Lophotrochozoa</taxon>
        <taxon>Mollusca</taxon>
        <taxon>Bivalvia</taxon>
        <taxon>Autobranchia</taxon>
        <taxon>Heteroconchia</taxon>
        <taxon>Euheterodonta</taxon>
        <taxon>Imparidentia</taxon>
        <taxon>Neoheterodontei</taxon>
        <taxon>Myida</taxon>
        <taxon>Dreissenoidea</taxon>
        <taxon>Dreissenidae</taxon>
        <taxon>Dreissena</taxon>
    </lineage>
</organism>
<protein>
    <recommendedName>
        <fullName evidence="5">VCBS repeat-containing protein</fullName>
    </recommendedName>
</protein>
<keyword evidence="4" id="KW-1185">Reference proteome</keyword>
<name>A0A9D4RVD8_DREPO</name>
<dbReference type="InterPro" id="IPR013517">
    <property type="entry name" value="FG-GAP"/>
</dbReference>